<protein>
    <submittedName>
        <fullName evidence="1">Uncharacterized protein</fullName>
    </submittedName>
</protein>
<dbReference type="RefSeq" id="WP_013603259.1">
    <property type="nucleotide sequence ID" value="NC_015148.1"/>
</dbReference>
<accession>E9RJ62</accession>
<organism evidence="1">
    <name type="scientific">Bacillus subtilis subsp. natto</name>
    <dbReference type="NCBI Taxonomy" id="86029"/>
    <lineage>
        <taxon>Bacteria</taxon>
        <taxon>Bacillati</taxon>
        <taxon>Bacillota</taxon>
        <taxon>Bacilli</taxon>
        <taxon>Bacillales</taxon>
        <taxon>Bacillaceae</taxon>
        <taxon>Bacillus</taxon>
    </lineage>
</organism>
<reference evidence="1" key="1">
    <citation type="journal article" date="2006" name="Biosci. Biotechnol. Biochem.">
        <title>Conjugational transfer kinetics of pLS20 between Bacillus subtilis in liquid medium.</title>
        <authorList>
            <person name="Itaya M."/>
            <person name="Sakaya N."/>
            <person name="Matsunaga S."/>
            <person name="Fujita K."/>
            <person name="Kaneko S."/>
        </authorList>
    </citation>
    <scope>NUCLEOTIDE SEQUENCE</scope>
    <source>
        <strain evidence="1">IFO 3335</strain>
        <plasmid evidence="1">pLS20</plasmid>
    </source>
</reference>
<name>E9RJ62_BACNA</name>
<keyword evidence="1" id="KW-0614">Plasmid</keyword>
<proteinExistence type="predicted"/>
<geneLocation type="plasmid" evidence="1">
    <name>pLS20</name>
</geneLocation>
<reference evidence="1" key="2">
    <citation type="submission" date="2011-02" db="EMBL/GenBank/DDBJ databases">
        <title>Host Range of a conjugational plasmid pLS20 originated from Bacillus subtilis (natto).</title>
        <authorList>
            <person name="Itaya M."/>
        </authorList>
    </citation>
    <scope>NUCLEOTIDE SEQUENCE</scope>
    <source>
        <strain evidence="1">IFO 3335</strain>
        <plasmid evidence="1">pLS20</plasmid>
    </source>
</reference>
<dbReference type="AlphaFoldDB" id="E9RJ62"/>
<evidence type="ECO:0000313" key="1">
    <source>
        <dbReference type="EMBL" id="BAJ76977.1"/>
    </source>
</evidence>
<dbReference type="EMBL" id="AB615352">
    <property type="protein sequence ID" value="BAJ76977.1"/>
    <property type="molecule type" value="Genomic_DNA"/>
</dbReference>
<sequence>MPAAAGIRFAEMRPVLYGSLSASFDLPSSFTREEMARNNAAVASGSAAGNPEAYRLRKCDRCFTGAFLLLLIFRPRSLVKKWPGTMQLLLQDPPQAIRKLTDVCYRAF</sequence>